<name>A0ABV6X1E6_9ACTN</name>
<dbReference type="Proteomes" id="UP001592530">
    <property type="component" value="Unassembled WGS sequence"/>
</dbReference>
<feature type="region of interest" description="Disordered" evidence="1">
    <location>
        <begin position="97"/>
        <end position="134"/>
    </location>
</feature>
<gene>
    <name evidence="3" type="ORF">ACEZDB_15785</name>
</gene>
<dbReference type="SUPFAM" id="SSF52091">
    <property type="entry name" value="SpoIIaa-like"/>
    <property type="match status" value="1"/>
</dbReference>
<evidence type="ECO:0000313" key="4">
    <source>
        <dbReference type="Proteomes" id="UP001592530"/>
    </source>
</evidence>
<evidence type="ECO:0000259" key="2">
    <source>
        <dbReference type="PROSITE" id="PS50801"/>
    </source>
</evidence>
<comment type="caution">
    <text evidence="3">The sequence shown here is derived from an EMBL/GenBank/DDBJ whole genome shotgun (WGS) entry which is preliminary data.</text>
</comment>
<sequence>MSLRIHTIAGRAVVALPAEVDITNIEDVRAAARTQLWEPLPRLREIVFDLSGTTFLGTETAHLISDTRRRGRDHGVAVHVLAPSPLHRRVLECLGLGADLTRPDPDPGPDPFADQDVGRERAWLPRQRGPLQGD</sequence>
<evidence type="ECO:0000256" key="1">
    <source>
        <dbReference type="SAM" id="MobiDB-lite"/>
    </source>
</evidence>
<dbReference type="InterPro" id="IPR002645">
    <property type="entry name" value="STAS_dom"/>
</dbReference>
<dbReference type="CDD" id="cd07043">
    <property type="entry name" value="STAS_anti-anti-sigma_factors"/>
    <property type="match status" value="1"/>
</dbReference>
<evidence type="ECO:0000313" key="3">
    <source>
        <dbReference type="EMBL" id="MFC1432108.1"/>
    </source>
</evidence>
<organism evidence="3 4">
    <name type="scientific">Streptacidiphilus alkalitolerans</name>
    <dbReference type="NCBI Taxonomy" id="3342712"/>
    <lineage>
        <taxon>Bacteria</taxon>
        <taxon>Bacillati</taxon>
        <taxon>Actinomycetota</taxon>
        <taxon>Actinomycetes</taxon>
        <taxon>Kitasatosporales</taxon>
        <taxon>Streptomycetaceae</taxon>
        <taxon>Streptacidiphilus</taxon>
    </lineage>
</organism>
<accession>A0ABV6X1E6</accession>
<dbReference type="EMBL" id="JBHEZY010000005">
    <property type="protein sequence ID" value="MFC1432108.1"/>
    <property type="molecule type" value="Genomic_DNA"/>
</dbReference>
<dbReference type="Pfam" id="PF01740">
    <property type="entry name" value="STAS"/>
    <property type="match status" value="1"/>
</dbReference>
<dbReference type="PROSITE" id="PS50801">
    <property type="entry name" value="STAS"/>
    <property type="match status" value="1"/>
</dbReference>
<proteinExistence type="predicted"/>
<reference evidence="3 4" key="1">
    <citation type="submission" date="2024-09" db="EMBL/GenBank/DDBJ databases">
        <authorList>
            <person name="Lee S.D."/>
        </authorList>
    </citation>
    <scope>NUCLEOTIDE SEQUENCE [LARGE SCALE GENOMIC DNA]</scope>
    <source>
        <strain evidence="3 4">N1-3</strain>
    </source>
</reference>
<dbReference type="InterPro" id="IPR036513">
    <property type="entry name" value="STAS_dom_sf"/>
</dbReference>
<protein>
    <submittedName>
        <fullName evidence="3">STAS domain-containing protein</fullName>
    </submittedName>
</protein>
<feature type="domain" description="STAS" evidence="2">
    <location>
        <begin position="1"/>
        <end position="96"/>
    </location>
</feature>
<dbReference type="RefSeq" id="WP_380553542.1">
    <property type="nucleotide sequence ID" value="NZ_JBHEZY010000005.1"/>
</dbReference>
<dbReference type="Gene3D" id="3.30.750.24">
    <property type="entry name" value="STAS domain"/>
    <property type="match status" value="1"/>
</dbReference>